<name>A0A1I1YPF8_9BURK</name>
<dbReference type="Proteomes" id="UP000199517">
    <property type="component" value="Unassembled WGS sequence"/>
</dbReference>
<proteinExistence type="predicted"/>
<dbReference type="RefSeq" id="WP_092956900.1">
    <property type="nucleotide sequence ID" value="NZ_FOMQ01000019.1"/>
</dbReference>
<organism evidence="1 2">
    <name type="scientific">Paracidovorax konjaci</name>
    <dbReference type="NCBI Taxonomy" id="32040"/>
    <lineage>
        <taxon>Bacteria</taxon>
        <taxon>Pseudomonadati</taxon>
        <taxon>Pseudomonadota</taxon>
        <taxon>Betaproteobacteria</taxon>
        <taxon>Burkholderiales</taxon>
        <taxon>Comamonadaceae</taxon>
        <taxon>Paracidovorax</taxon>
    </lineage>
</organism>
<sequence length="415" mass="46626">MAKTRGGLDRVLLKYPEIDPAKVRLIGWGAGQAFTDYYPLLGLPVEYTVCPFTANQGKQIHGVPVRSPDALMQEPHDEVLVVIFAAHSAEIMNQIRNLWGDYRCIPALTHSSRHGDIDQLQAFSRVFEGLSLQRVPPSRTPSLGIFVQGPVFPYTPMALAWQRMACPEAHVCFVTWDHQSAASLDACRPWVDAVVTLPQPQNMVDSRNAIIRSAKAGALHLAEVGVPYSVRMRSDTVVTGSLYRAVEELFDDGSRNTGKFGFLAHSSWKQIPFHFSERFLVSRTQDMCELWSLPEDMRGASEIQHRTEEPYQHIQKAAVECLLWQSLARKWGEPAQDLADGYRFAAKHLLPMDEFVDVLSLKSIPLFNLTLNKGFVGTPAWWREVYADLPSAMRQAHEESAQDFTIAEFFSGRVG</sequence>
<protein>
    <submittedName>
        <fullName evidence="1">WavE lipopolysaccharide synthesis</fullName>
    </submittedName>
</protein>
<dbReference type="AlphaFoldDB" id="A0A1I1YPF8"/>
<evidence type="ECO:0000313" key="1">
    <source>
        <dbReference type="EMBL" id="SFE21387.1"/>
    </source>
</evidence>
<dbReference type="OrthoDB" id="8802008at2"/>
<evidence type="ECO:0000313" key="2">
    <source>
        <dbReference type="Proteomes" id="UP000199517"/>
    </source>
</evidence>
<gene>
    <name evidence="1" type="ORF">SAMN04489710_11936</name>
</gene>
<dbReference type="STRING" id="32040.SAMN04489710_11936"/>
<dbReference type="EMBL" id="FOMQ01000019">
    <property type="protein sequence ID" value="SFE21387.1"/>
    <property type="molecule type" value="Genomic_DNA"/>
</dbReference>
<reference evidence="2" key="1">
    <citation type="submission" date="2016-10" db="EMBL/GenBank/DDBJ databases">
        <authorList>
            <person name="Varghese N."/>
            <person name="Submissions S."/>
        </authorList>
    </citation>
    <scope>NUCLEOTIDE SEQUENCE [LARGE SCALE GENOMIC DNA]</scope>
    <source>
        <strain evidence="2">DSM 7481</strain>
    </source>
</reference>
<keyword evidence="2" id="KW-1185">Reference proteome</keyword>
<accession>A0A1I1YPF8</accession>